<reference evidence="2" key="1">
    <citation type="submission" date="2006-10" db="EMBL/GenBank/DDBJ databases">
        <authorList>
            <person name="Amadeo P."/>
            <person name="Zhao Q."/>
            <person name="Wortman J."/>
            <person name="Fraser-Liggett C."/>
            <person name="Carlton J."/>
        </authorList>
    </citation>
    <scope>NUCLEOTIDE SEQUENCE</scope>
    <source>
        <strain evidence="2">G3</strain>
    </source>
</reference>
<dbReference type="VEuPathDB" id="TrichDB:TVAG_248380"/>
<reference evidence="2" key="2">
    <citation type="journal article" date="2007" name="Science">
        <title>Draft genome sequence of the sexually transmitted pathogen Trichomonas vaginalis.</title>
        <authorList>
            <person name="Carlton J.M."/>
            <person name="Hirt R.P."/>
            <person name="Silva J.C."/>
            <person name="Delcher A.L."/>
            <person name="Schatz M."/>
            <person name="Zhao Q."/>
            <person name="Wortman J.R."/>
            <person name="Bidwell S.L."/>
            <person name="Alsmark U.C.M."/>
            <person name="Besteiro S."/>
            <person name="Sicheritz-Ponten T."/>
            <person name="Noel C.J."/>
            <person name="Dacks J.B."/>
            <person name="Foster P.G."/>
            <person name="Simillion C."/>
            <person name="Van de Peer Y."/>
            <person name="Miranda-Saavedra D."/>
            <person name="Barton G.J."/>
            <person name="Westrop G.D."/>
            <person name="Mueller S."/>
            <person name="Dessi D."/>
            <person name="Fiori P.L."/>
            <person name="Ren Q."/>
            <person name="Paulsen I."/>
            <person name="Zhang H."/>
            <person name="Bastida-Corcuera F.D."/>
            <person name="Simoes-Barbosa A."/>
            <person name="Brown M.T."/>
            <person name="Hayes R.D."/>
            <person name="Mukherjee M."/>
            <person name="Okumura C.Y."/>
            <person name="Schneider R."/>
            <person name="Smith A.J."/>
            <person name="Vanacova S."/>
            <person name="Villalvazo M."/>
            <person name="Haas B.J."/>
            <person name="Pertea M."/>
            <person name="Feldblyum T.V."/>
            <person name="Utterback T.R."/>
            <person name="Shu C.L."/>
            <person name="Osoegawa K."/>
            <person name="de Jong P.J."/>
            <person name="Hrdy I."/>
            <person name="Horvathova L."/>
            <person name="Zubacova Z."/>
            <person name="Dolezal P."/>
            <person name="Malik S.B."/>
            <person name="Logsdon J.M. Jr."/>
            <person name="Henze K."/>
            <person name="Gupta A."/>
            <person name="Wang C.C."/>
            <person name="Dunne R.L."/>
            <person name="Upcroft J.A."/>
            <person name="Upcroft P."/>
            <person name="White O."/>
            <person name="Salzberg S.L."/>
            <person name="Tang P."/>
            <person name="Chiu C.-H."/>
            <person name="Lee Y.-S."/>
            <person name="Embley T.M."/>
            <person name="Coombs G.H."/>
            <person name="Mottram J.C."/>
            <person name="Tachezy J."/>
            <person name="Fraser-Liggett C.M."/>
            <person name="Johnson P.J."/>
        </authorList>
    </citation>
    <scope>NUCLEOTIDE SEQUENCE [LARGE SCALE GENOMIC DNA]</scope>
    <source>
        <strain evidence="2">G3</strain>
    </source>
</reference>
<dbReference type="EMBL" id="DS113318">
    <property type="protein sequence ID" value="EAY11471.1"/>
    <property type="molecule type" value="Genomic_DNA"/>
</dbReference>
<feature type="coiled-coil region" evidence="1">
    <location>
        <begin position="359"/>
        <end position="386"/>
    </location>
</feature>
<dbReference type="SMR" id="A2E774"/>
<dbReference type="RefSeq" id="XP_001323694.1">
    <property type="nucleotide sequence ID" value="XM_001323659.1"/>
</dbReference>
<dbReference type="AlphaFoldDB" id="A2E774"/>
<dbReference type="KEGG" id="tva:4769425"/>
<name>A2E774_TRIV3</name>
<keyword evidence="3" id="KW-1185">Reference proteome</keyword>
<protein>
    <submittedName>
        <fullName evidence="2">Uncharacterized protein</fullName>
    </submittedName>
</protein>
<keyword evidence="1" id="KW-0175">Coiled coil</keyword>
<accession>A2E774</accession>
<dbReference type="VEuPathDB" id="TrichDB:TVAGG3_0283950"/>
<gene>
    <name evidence="2" type="ORF">TVAG_248380</name>
</gene>
<evidence type="ECO:0000256" key="1">
    <source>
        <dbReference type="SAM" id="Coils"/>
    </source>
</evidence>
<organism evidence="2 3">
    <name type="scientific">Trichomonas vaginalis (strain ATCC PRA-98 / G3)</name>
    <dbReference type="NCBI Taxonomy" id="412133"/>
    <lineage>
        <taxon>Eukaryota</taxon>
        <taxon>Metamonada</taxon>
        <taxon>Parabasalia</taxon>
        <taxon>Trichomonadida</taxon>
        <taxon>Trichomonadidae</taxon>
        <taxon>Trichomonas</taxon>
    </lineage>
</organism>
<evidence type="ECO:0000313" key="3">
    <source>
        <dbReference type="Proteomes" id="UP000001542"/>
    </source>
</evidence>
<proteinExistence type="predicted"/>
<evidence type="ECO:0000313" key="2">
    <source>
        <dbReference type="EMBL" id="EAY11471.1"/>
    </source>
</evidence>
<dbReference type="Proteomes" id="UP000001542">
    <property type="component" value="Unassembled WGS sequence"/>
</dbReference>
<sequence length="463" mass="53771">MYKVNPEVFSQQSTKFAEEYQQNPQQLKFEENVAKETFEAFINSCQLRPYVISDLLIFELLDLYRKWGCNSLEAHCYSECKNRGLRPRPREDYIGILLDKIDNNEETVEDLRHVAEILNDSWDDDRLPDIEPELLYRIVVLAEKYNMDMDELTKFTMNLYDINPESAVLLTLRLDFDHLSEEQIDRIFHCSEMHNISIGFFVAMSISAVRNRTKDNLVDSECNHIKMMNEFQREMDYDRRHMIMRLDQEHEDEMRKLMDTLVKQHRKLEELTDYLTDTAERLDSGPLSPRGIGDPKLKALKEETDEKLQRIYNRIQADVEQNLAENSQVFENSIAKIEAEWEADCADPRKVSADTDRAIAIAGDKAEELSRKLDEIEAQVKRSKASIAAKIVRDQTRGISGMVKDAGKDNHDSKYSIFKGESSLWGLTEEDVKKEVKTIKDLETLIDQLCPIRGAATRGPKKN</sequence>
<dbReference type="InParanoid" id="A2E774"/>